<reference evidence="1" key="1">
    <citation type="journal article" date="2015" name="Genome Biol. Evol.">
        <title>Organellar Genomes of White Spruce (Picea glauca): Assembly and Annotation.</title>
        <authorList>
            <person name="Jackman S.D."/>
            <person name="Warren R.L."/>
            <person name="Gibb E.A."/>
            <person name="Vandervalk B.P."/>
            <person name="Mohamadi H."/>
            <person name="Chu J."/>
            <person name="Raymond A."/>
            <person name="Pleasance S."/>
            <person name="Coope R."/>
            <person name="Wildung M.R."/>
            <person name="Ritland C.E."/>
            <person name="Bousquet J."/>
            <person name="Jones S.J."/>
            <person name="Bohlmann J."/>
            <person name="Birol I."/>
        </authorList>
    </citation>
    <scope>NUCLEOTIDE SEQUENCE [LARGE SCALE GENOMIC DNA]</scope>
    <source>
        <tissue evidence="1">Flushing bud</tissue>
    </source>
</reference>
<organism evidence="1">
    <name type="scientific">Picea glauca</name>
    <name type="common">White spruce</name>
    <name type="synonym">Pinus glauca</name>
    <dbReference type="NCBI Taxonomy" id="3330"/>
    <lineage>
        <taxon>Eukaryota</taxon>
        <taxon>Viridiplantae</taxon>
        <taxon>Streptophyta</taxon>
        <taxon>Embryophyta</taxon>
        <taxon>Tracheophyta</taxon>
        <taxon>Spermatophyta</taxon>
        <taxon>Pinopsida</taxon>
        <taxon>Pinidae</taxon>
        <taxon>Conifers I</taxon>
        <taxon>Pinales</taxon>
        <taxon>Pinaceae</taxon>
        <taxon>Picea</taxon>
    </lineage>
</organism>
<dbReference type="EMBL" id="LKAM01000006">
    <property type="protein sequence ID" value="KUM48167.1"/>
    <property type="molecule type" value="Genomic_DNA"/>
</dbReference>
<evidence type="ECO:0000313" key="1">
    <source>
        <dbReference type="EMBL" id="KUM48167.1"/>
    </source>
</evidence>
<sequence>MILFLSEIKTLVMRLGKIQLLEIKCPFAILLYEAYFALTMQPTFS</sequence>
<accession>A0A101LZL0</accession>
<dbReference type="AlphaFoldDB" id="A0A101LZL0"/>
<proteinExistence type="predicted"/>
<comment type="caution">
    <text evidence="1">The sequence shown here is derived from an EMBL/GenBank/DDBJ whole genome shotgun (WGS) entry which is preliminary data.</text>
</comment>
<gene>
    <name evidence="1" type="ORF">ABT39_MTgene5163</name>
</gene>
<geneLocation type="mitochondrion" evidence="1"/>
<protein>
    <submittedName>
        <fullName evidence="1">Uncharacterized protein</fullName>
    </submittedName>
</protein>
<keyword evidence="1" id="KW-0496">Mitochondrion</keyword>
<name>A0A101LZL0_PICGL</name>